<dbReference type="NCBIfam" id="TIGR00756">
    <property type="entry name" value="PPR"/>
    <property type="match status" value="5"/>
</dbReference>
<evidence type="ECO:0000313" key="5">
    <source>
        <dbReference type="EMBL" id="KAK8969265.1"/>
    </source>
</evidence>
<dbReference type="Pfam" id="PF13041">
    <property type="entry name" value="PPR_2"/>
    <property type="match status" value="2"/>
</dbReference>
<gene>
    <name evidence="5" type="ORF">KSP40_PGU021615</name>
</gene>
<feature type="region of interest" description="Disordered" evidence="4">
    <location>
        <begin position="64"/>
        <end position="83"/>
    </location>
</feature>
<accession>A0ABR2MYF0</accession>
<dbReference type="EMBL" id="JBBWWR010000003">
    <property type="protein sequence ID" value="KAK8969265.1"/>
    <property type="molecule type" value="Genomic_DNA"/>
</dbReference>
<reference evidence="5 6" key="1">
    <citation type="journal article" date="2022" name="Nat. Plants">
        <title>Genomes of leafy and leafless Platanthera orchids illuminate the evolution of mycoheterotrophy.</title>
        <authorList>
            <person name="Li M.H."/>
            <person name="Liu K.W."/>
            <person name="Li Z."/>
            <person name="Lu H.C."/>
            <person name="Ye Q.L."/>
            <person name="Zhang D."/>
            <person name="Wang J.Y."/>
            <person name="Li Y.F."/>
            <person name="Zhong Z.M."/>
            <person name="Liu X."/>
            <person name="Yu X."/>
            <person name="Liu D.K."/>
            <person name="Tu X.D."/>
            <person name="Liu B."/>
            <person name="Hao Y."/>
            <person name="Liao X.Y."/>
            <person name="Jiang Y.T."/>
            <person name="Sun W.H."/>
            <person name="Chen J."/>
            <person name="Chen Y.Q."/>
            <person name="Ai Y."/>
            <person name="Zhai J.W."/>
            <person name="Wu S.S."/>
            <person name="Zhou Z."/>
            <person name="Hsiao Y.Y."/>
            <person name="Wu W.L."/>
            <person name="Chen Y.Y."/>
            <person name="Lin Y.F."/>
            <person name="Hsu J.L."/>
            <person name="Li C.Y."/>
            <person name="Wang Z.W."/>
            <person name="Zhao X."/>
            <person name="Zhong W.Y."/>
            <person name="Ma X.K."/>
            <person name="Ma L."/>
            <person name="Huang J."/>
            <person name="Chen G.Z."/>
            <person name="Huang M.Z."/>
            <person name="Huang L."/>
            <person name="Peng D.H."/>
            <person name="Luo Y.B."/>
            <person name="Zou S.Q."/>
            <person name="Chen S.P."/>
            <person name="Lan S."/>
            <person name="Tsai W.C."/>
            <person name="Van de Peer Y."/>
            <person name="Liu Z.J."/>
        </authorList>
    </citation>
    <scope>NUCLEOTIDE SEQUENCE [LARGE SCALE GENOMIC DNA]</scope>
    <source>
        <strain evidence="5">Lor288</strain>
    </source>
</reference>
<dbReference type="InterPro" id="IPR050667">
    <property type="entry name" value="PPR-containing_protein"/>
</dbReference>
<keyword evidence="6" id="KW-1185">Reference proteome</keyword>
<evidence type="ECO:0000256" key="3">
    <source>
        <dbReference type="PROSITE-ProRule" id="PRU00708"/>
    </source>
</evidence>
<comment type="caution">
    <text evidence="5">The sequence shown here is derived from an EMBL/GenBank/DDBJ whole genome shotgun (WGS) entry which is preliminary data.</text>
</comment>
<keyword evidence="2" id="KW-0677">Repeat</keyword>
<dbReference type="Pfam" id="PF01535">
    <property type="entry name" value="PPR"/>
    <property type="match status" value="1"/>
</dbReference>
<dbReference type="PANTHER" id="PTHR47939:SF7">
    <property type="entry name" value="REPEAT-CONTAINING PROTEIN, PUTATIVE-RELATED"/>
    <property type="match status" value="1"/>
</dbReference>
<evidence type="ECO:0000256" key="1">
    <source>
        <dbReference type="ARBA" id="ARBA00007626"/>
    </source>
</evidence>
<comment type="similarity">
    <text evidence="1">Belongs to the PPR family. P subfamily.</text>
</comment>
<dbReference type="PANTHER" id="PTHR47939">
    <property type="entry name" value="MEMBRANE-ASSOCIATED SALT-INDUCIBLE PROTEIN-LIKE"/>
    <property type="match status" value="1"/>
</dbReference>
<dbReference type="Gene3D" id="1.25.40.10">
    <property type="entry name" value="Tetratricopeptide repeat domain"/>
    <property type="match status" value="3"/>
</dbReference>
<dbReference type="Proteomes" id="UP001412067">
    <property type="component" value="Unassembled WGS sequence"/>
</dbReference>
<evidence type="ECO:0000256" key="2">
    <source>
        <dbReference type="ARBA" id="ARBA00022737"/>
    </source>
</evidence>
<dbReference type="InterPro" id="IPR002885">
    <property type="entry name" value="PPR_rpt"/>
</dbReference>
<proteinExistence type="inferred from homology"/>
<sequence length="451" mass="51404">MLSLSNIRRLCAAIDAFAATCIAASISKSRTKTDIAISTHASSQHPDNFPTIAACKAAALKNRGKQESEKIPPASSNRSQDSFTLSEPALVKIKAERDPEKLFQLFKSNAENRVVVENRFAFEDTISRLAGARRFDLIEKLLEHQKKLPQGRREGFIVRILTLYGRARMPDHALRTYEQMHVFGCPRTVKSFNATLKVLSENARFEEAQTLFGESVQKFGIDLDIISFNTIIKVLCSMGSLDSAYLVMENMKKEGIMPDVVTYTTLMSSFYKYSRYEVGNGLWNLMILRGCSPNLATFNVRIQFLVIRRRGWQAHALVHKMISAGIKPDELTYNLIIKGFCMMGELDMAKRVFWSMHERGCKPNEKIYQTMIHYLCKGLDFDMAFRLCKDSMGRNWFPNVDTIHSLLRGLRNISKDKNSTEIFKLTRKRKPPYSVEELKAFKDLGGDKAFK</sequence>
<protein>
    <submittedName>
        <fullName evidence="5">Pentatricopeptide repeat-containing protein</fullName>
    </submittedName>
</protein>
<feature type="repeat" description="PPR" evidence="3">
    <location>
        <begin position="259"/>
        <end position="293"/>
    </location>
</feature>
<dbReference type="PROSITE" id="PS51375">
    <property type="entry name" value="PPR"/>
    <property type="match status" value="3"/>
</dbReference>
<feature type="repeat" description="PPR" evidence="3">
    <location>
        <begin position="329"/>
        <end position="363"/>
    </location>
</feature>
<name>A0ABR2MYF0_9ASPA</name>
<dbReference type="InterPro" id="IPR011990">
    <property type="entry name" value="TPR-like_helical_dom_sf"/>
</dbReference>
<feature type="compositionally biased region" description="Polar residues" evidence="4">
    <location>
        <begin position="74"/>
        <end position="83"/>
    </location>
</feature>
<feature type="repeat" description="PPR" evidence="3">
    <location>
        <begin position="224"/>
        <end position="258"/>
    </location>
</feature>
<evidence type="ECO:0000256" key="4">
    <source>
        <dbReference type="SAM" id="MobiDB-lite"/>
    </source>
</evidence>
<organism evidence="5 6">
    <name type="scientific">Platanthera guangdongensis</name>
    <dbReference type="NCBI Taxonomy" id="2320717"/>
    <lineage>
        <taxon>Eukaryota</taxon>
        <taxon>Viridiplantae</taxon>
        <taxon>Streptophyta</taxon>
        <taxon>Embryophyta</taxon>
        <taxon>Tracheophyta</taxon>
        <taxon>Spermatophyta</taxon>
        <taxon>Magnoliopsida</taxon>
        <taxon>Liliopsida</taxon>
        <taxon>Asparagales</taxon>
        <taxon>Orchidaceae</taxon>
        <taxon>Orchidoideae</taxon>
        <taxon>Orchideae</taxon>
        <taxon>Orchidinae</taxon>
        <taxon>Platanthera</taxon>
    </lineage>
</organism>
<evidence type="ECO:0000313" key="6">
    <source>
        <dbReference type="Proteomes" id="UP001412067"/>
    </source>
</evidence>